<dbReference type="Gene3D" id="3.40.640.10">
    <property type="entry name" value="Type I PLP-dependent aspartate aminotransferase-like (Major domain)"/>
    <property type="match status" value="1"/>
</dbReference>
<dbReference type="PANTHER" id="PTHR30244:SF36">
    <property type="entry name" value="3-OXO-GLUCOSE-6-PHOSPHATE:GLUTAMATE AMINOTRANSFERASE"/>
    <property type="match status" value="1"/>
</dbReference>
<organism evidence="2">
    <name type="scientific">Bathycoccus sp. RCC716 virus 1</name>
    <dbReference type="NCBI Taxonomy" id="2530038"/>
    <lineage>
        <taxon>Viruses</taxon>
        <taxon>Varidnaviria</taxon>
        <taxon>Bamfordvirae</taxon>
        <taxon>Nucleocytoviricota</taxon>
        <taxon>Megaviricetes</taxon>
        <taxon>Algavirales</taxon>
        <taxon>Phycodnaviridae</taxon>
        <taxon>Prasinovirus</taxon>
    </lineage>
</organism>
<dbReference type="Pfam" id="PF01041">
    <property type="entry name" value="DegT_DnrJ_EryC1"/>
    <property type="match status" value="1"/>
</dbReference>
<dbReference type="InterPro" id="IPR015424">
    <property type="entry name" value="PyrdxlP-dep_Trfase"/>
</dbReference>
<dbReference type="PIRSF" id="PIRSF000390">
    <property type="entry name" value="PLP_StrS"/>
    <property type="match status" value="1"/>
</dbReference>
<dbReference type="GO" id="GO:0000271">
    <property type="term" value="P:polysaccharide biosynthetic process"/>
    <property type="evidence" value="ECO:0007669"/>
    <property type="project" value="TreeGrafter"/>
</dbReference>
<keyword evidence="1" id="KW-0663">Pyridoxal phosphate</keyword>
<protein>
    <submittedName>
        <fullName evidence="2">Uncharacterized protein</fullName>
    </submittedName>
</protein>
<dbReference type="PANTHER" id="PTHR30244">
    <property type="entry name" value="TRANSAMINASE"/>
    <property type="match status" value="1"/>
</dbReference>
<accession>A0A7S6NY28</accession>
<reference evidence="2" key="1">
    <citation type="submission" date="2019-02" db="EMBL/GenBank/DDBJ databases">
        <authorList>
            <person name="Bachy C."/>
            <person name="Yung C.-M."/>
            <person name="Roux S."/>
            <person name="Sullivan M.B."/>
            <person name="Worden A.Z."/>
        </authorList>
    </citation>
    <scope>NUCLEOTIDE SEQUENCE</scope>
    <source>
        <strain evidence="2">BII-V1</strain>
    </source>
</reference>
<name>A0A7S6NY28_9PHYC</name>
<evidence type="ECO:0000313" key="2">
    <source>
        <dbReference type="EMBL" id="QOR60282.1"/>
    </source>
</evidence>
<dbReference type="SUPFAM" id="SSF53383">
    <property type="entry name" value="PLP-dependent transferases"/>
    <property type="match status" value="1"/>
</dbReference>
<evidence type="ECO:0000256" key="1">
    <source>
        <dbReference type="ARBA" id="ARBA00022898"/>
    </source>
</evidence>
<dbReference type="GO" id="GO:0030170">
    <property type="term" value="F:pyridoxal phosphate binding"/>
    <property type="evidence" value="ECO:0007669"/>
    <property type="project" value="TreeGrafter"/>
</dbReference>
<sequence>MKVPFNDLKRIHEPLKNKFHEILDQILDKCSFVDDVNFAEEFSNYTGSAYGVSCNSGTDALYIAIKSLELKPNSKIAVPAITYAATAMAVVNAGHIPVFIDVDKETGLMLVESVKNVDCVIPVHLYGQCVNVSKLLDLNIPIIEDCAQAHGAMINGKHVGTIGNIGCFSMYPGKNLGALGDAGVCITNNDTLSIKMKQYASLGAQKNNRYNHITNGINSRMDGIQGLFLKEKLKYLDEWTNDRIRIGEIYNSKYNFPKRSNIGKDVYHVYYTLQDDRDDYIKYMNENGIQTGIHYPISLPELECFKEYTGGTICINAKEFCKKCVSLPLFPNMKQEEVEFTLECHIDYHLQEL</sequence>
<dbReference type="InterPro" id="IPR000653">
    <property type="entry name" value="DegT/StrS_aminotransferase"/>
</dbReference>
<proteinExistence type="predicted"/>
<dbReference type="InterPro" id="IPR015421">
    <property type="entry name" value="PyrdxlP-dep_Trfase_major"/>
</dbReference>
<dbReference type="EMBL" id="MK522035">
    <property type="protein sequence ID" value="QOR60282.1"/>
    <property type="molecule type" value="Genomic_DNA"/>
</dbReference>
<dbReference type="GO" id="GO:0008483">
    <property type="term" value="F:transaminase activity"/>
    <property type="evidence" value="ECO:0007669"/>
    <property type="project" value="TreeGrafter"/>
</dbReference>